<dbReference type="InterPro" id="IPR051708">
    <property type="entry name" value="Plant_Aspart_Prot_A1"/>
</dbReference>
<evidence type="ECO:0000256" key="3">
    <source>
        <dbReference type="ARBA" id="ARBA00022801"/>
    </source>
</evidence>
<sequence length="221" mass="22959">MLAARLHAASGRVSAQAPLHVDGYEYTLDFSIGTPPQKVSAIADTGSDLTWIKCGSCRCCTPHGAPYHPDMSSSFSMLPCSDRLCGALGATCGGGGAECAYTYPYGVEFDPHLYARGYLGSETFTLGDDRVLGGVAVPGDGFGCTTVSEGIYGTSSGIVGLGRGPLSLVSQLNVGAFSYCLSDRSTASLLLFGSLAALTYGRRRPVDAAPRDPCHILLCQP</sequence>
<proteinExistence type="inferred from homology"/>
<dbReference type="InterPro" id="IPR001969">
    <property type="entry name" value="Aspartic_peptidase_AS"/>
</dbReference>
<dbReference type="InterPro" id="IPR033121">
    <property type="entry name" value="PEPTIDASE_A1"/>
</dbReference>
<evidence type="ECO:0000256" key="2">
    <source>
        <dbReference type="ARBA" id="ARBA00022670"/>
    </source>
</evidence>
<name>A0A1E5UPV9_9POAL</name>
<evidence type="ECO:0000259" key="4">
    <source>
        <dbReference type="PROSITE" id="PS51767"/>
    </source>
</evidence>
<keyword evidence="3" id="KW-0378">Hydrolase</keyword>
<dbReference type="AlphaFoldDB" id="A0A1E5UPV9"/>
<comment type="similarity">
    <text evidence="1">Belongs to the peptidase A1 family.</text>
</comment>
<evidence type="ECO:0000256" key="1">
    <source>
        <dbReference type="ARBA" id="ARBA00007447"/>
    </source>
</evidence>
<dbReference type="InterPro" id="IPR021109">
    <property type="entry name" value="Peptidase_aspartic_dom_sf"/>
</dbReference>
<protein>
    <submittedName>
        <fullName evidence="5">Aspartic proteinase nepenthesin-1</fullName>
    </submittedName>
</protein>
<feature type="domain" description="Peptidase A1" evidence="4">
    <location>
        <begin position="26"/>
        <end position="221"/>
    </location>
</feature>
<reference evidence="5 6" key="1">
    <citation type="submission" date="2016-09" db="EMBL/GenBank/DDBJ databases">
        <title>The draft genome of Dichanthelium oligosanthes: A C3 panicoid grass species.</title>
        <authorList>
            <person name="Studer A.J."/>
            <person name="Schnable J.C."/>
            <person name="Brutnell T.P."/>
        </authorList>
    </citation>
    <scope>NUCLEOTIDE SEQUENCE [LARGE SCALE GENOMIC DNA]</scope>
    <source>
        <strain evidence="6">cv. Kellogg 1175</strain>
        <tissue evidence="5">Leaf</tissue>
    </source>
</reference>
<dbReference type="PROSITE" id="PS51767">
    <property type="entry name" value="PEPTIDASE_A1"/>
    <property type="match status" value="1"/>
</dbReference>
<dbReference type="GO" id="GO:0005576">
    <property type="term" value="C:extracellular region"/>
    <property type="evidence" value="ECO:0007669"/>
    <property type="project" value="TreeGrafter"/>
</dbReference>
<organism evidence="5 6">
    <name type="scientific">Dichanthelium oligosanthes</name>
    <dbReference type="NCBI Taxonomy" id="888268"/>
    <lineage>
        <taxon>Eukaryota</taxon>
        <taxon>Viridiplantae</taxon>
        <taxon>Streptophyta</taxon>
        <taxon>Embryophyta</taxon>
        <taxon>Tracheophyta</taxon>
        <taxon>Spermatophyta</taxon>
        <taxon>Magnoliopsida</taxon>
        <taxon>Liliopsida</taxon>
        <taxon>Poales</taxon>
        <taxon>Poaceae</taxon>
        <taxon>PACMAD clade</taxon>
        <taxon>Panicoideae</taxon>
        <taxon>Panicodae</taxon>
        <taxon>Paniceae</taxon>
        <taxon>Dichantheliinae</taxon>
        <taxon>Dichanthelium</taxon>
    </lineage>
</organism>
<gene>
    <name evidence="5" type="ORF">BAE44_0024134</name>
</gene>
<accession>A0A1E5UPV9</accession>
<dbReference type="Proteomes" id="UP000095767">
    <property type="component" value="Unassembled WGS sequence"/>
</dbReference>
<comment type="caution">
    <text evidence="5">The sequence shown here is derived from an EMBL/GenBank/DDBJ whole genome shotgun (WGS) entry which is preliminary data.</text>
</comment>
<dbReference type="GO" id="GO:0004190">
    <property type="term" value="F:aspartic-type endopeptidase activity"/>
    <property type="evidence" value="ECO:0007669"/>
    <property type="project" value="InterPro"/>
</dbReference>
<dbReference type="Pfam" id="PF14543">
    <property type="entry name" value="TAXi_N"/>
    <property type="match status" value="1"/>
</dbReference>
<dbReference type="PANTHER" id="PTHR47967">
    <property type="entry name" value="OS07G0603500 PROTEIN-RELATED"/>
    <property type="match status" value="1"/>
</dbReference>
<evidence type="ECO:0000313" key="6">
    <source>
        <dbReference type="Proteomes" id="UP000095767"/>
    </source>
</evidence>
<dbReference type="GO" id="GO:0006508">
    <property type="term" value="P:proteolysis"/>
    <property type="evidence" value="ECO:0007669"/>
    <property type="project" value="UniProtKB-KW"/>
</dbReference>
<keyword evidence="2" id="KW-0645">Protease</keyword>
<dbReference type="Gene3D" id="2.40.70.10">
    <property type="entry name" value="Acid Proteases"/>
    <property type="match status" value="1"/>
</dbReference>
<keyword evidence="6" id="KW-1185">Reference proteome</keyword>
<dbReference type="PANTHER" id="PTHR47967:SF20">
    <property type="entry name" value="OS01G0696800 PROTEIN"/>
    <property type="match status" value="1"/>
</dbReference>
<evidence type="ECO:0000313" key="5">
    <source>
        <dbReference type="EMBL" id="OEL14845.1"/>
    </source>
</evidence>
<dbReference type="OrthoDB" id="2747330at2759"/>
<dbReference type="SUPFAM" id="SSF50630">
    <property type="entry name" value="Acid proteases"/>
    <property type="match status" value="1"/>
</dbReference>
<dbReference type="EMBL" id="LWDX02068852">
    <property type="protein sequence ID" value="OEL14845.1"/>
    <property type="molecule type" value="Genomic_DNA"/>
</dbReference>
<dbReference type="PROSITE" id="PS00141">
    <property type="entry name" value="ASP_PROTEASE"/>
    <property type="match status" value="1"/>
</dbReference>
<dbReference type="InterPro" id="IPR032861">
    <property type="entry name" value="TAXi_N"/>
</dbReference>
<dbReference type="STRING" id="888268.A0A1E5UPV9"/>